<protein>
    <recommendedName>
        <fullName evidence="3">Hybrid signal transduction histidine kinase M</fullName>
    </recommendedName>
</protein>
<dbReference type="PANTHER" id="PTHR47481:SF41">
    <property type="entry name" value="COPIA-LIKE POLYPROTEIN_RETROTRANSPOSON"/>
    <property type="match status" value="1"/>
</dbReference>
<gene>
    <name evidence="1" type="ORF">Tco_0749792</name>
</gene>
<evidence type="ECO:0000313" key="1">
    <source>
        <dbReference type="EMBL" id="GJS83251.1"/>
    </source>
</evidence>
<organism evidence="1 2">
    <name type="scientific">Tanacetum coccineum</name>
    <dbReference type="NCBI Taxonomy" id="301880"/>
    <lineage>
        <taxon>Eukaryota</taxon>
        <taxon>Viridiplantae</taxon>
        <taxon>Streptophyta</taxon>
        <taxon>Embryophyta</taxon>
        <taxon>Tracheophyta</taxon>
        <taxon>Spermatophyta</taxon>
        <taxon>Magnoliopsida</taxon>
        <taxon>eudicotyledons</taxon>
        <taxon>Gunneridae</taxon>
        <taxon>Pentapetalae</taxon>
        <taxon>asterids</taxon>
        <taxon>campanulids</taxon>
        <taxon>Asterales</taxon>
        <taxon>Asteraceae</taxon>
        <taxon>Asteroideae</taxon>
        <taxon>Anthemideae</taxon>
        <taxon>Anthemidinae</taxon>
        <taxon>Tanacetum</taxon>
    </lineage>
</organism>
<dbReference type="PANTHER" id="PTHR47481">
    <property type="match status" value="1"/>
</dbReference>
<dbReference type="Proteomes" id="UP001151760">
    <property type="component" value="Unassembled WGS sequence"/>
</dbReference>
<proteinExistence type="predicted"/>
<sequence length="379" mass="41415">ESTDATSSSDPAPPTSKWLKIDSIEAWDILAEIFSDNKSSWSIALKEELHSLKLVDLSIDAYFRKIESITTILASLGSSISKDDIVTIALDGLSDKYEHVSDIIIHREPFPDLNMVHSMLTIAEMQLKSRAQAPSIDSSSSSPMVLLANSSTNSARRSTGNSGLCFWKSISPTLCLAIQLFCITQSTGSGGPVGSSGSVGSSVWSTFGTDTSSPNVFNVMTLQDPATANRNICTSASSHLNISIFNLSNVFNLCIYLLVSVGDGYSIPITNSGHSILPTPHRPLHLNSVLSTPNIVKNLIYVCQFVCDNHSTVEYDAFGFSVKDFLTIPYAFVTSQYTSHQCLGHLRSKVCVMFFLVIQFRVIKRNNPFFVMLLSLENM</sequence>
<evidence type="ECO:0000313" key="2">
    <source>
        <dbReference type="Proteomes" id="UP001151760"/>
    </source>
</evidence>
<dbReference type="EMBL" id="BQNB010010886">
    <property type="protein sequence ID" value="GJS83251.1"/>
    <property type="molecule type" value="Genomic_DNA"/>
</dbReference>
<name>A0ABQ4Z229_9ASTR</name>
<keyword evidence="2" id="KW-1185">Reference proteome</keyword>
<feature type="non-terminal residue" evidence="1">
    <location>
        <position position="1"/>
    </location>
</feature>
<dbReference type="Pfam" id="PF14223">
    <property type="entry name" value="Retrotran_gag_2"/>
    <property type="match status" value="1"/>
</dbReference>
<evidence type="ECO:0008006" key="3">
    <source>
        <dbReference type="Google" id="ProtNLM"/>
    </source>
</evidence>
<comment type="caution">
    <text evidence="1">The sequence shown here is derived from an EMBL/GenBank/DDBJ whole genome shotgun (WGS) entry which is preliminary data.</text>
</comment>
<reference evidence="1" key="1">
    <citation type="journal article" date="2022" name="Int. J. Mol. Sci.">
        <title>Draft Genome of Tanacetum Coccineum: Genomic Comparison of Closely Related Tanacetum-Family Plants.</title>
        <authorList>
            <person name="Yamashiro T."/>
            <person name="Shiraishi A."/>
            <person name="Nakayama K."/>
            <person name="Satake H."/>
        </authorList>
    </citation>
    <scope>NUCLEOTIDE SEQUENCE</scope>
</reference>
<reference evidence="1" key="2">
    <citation type="submission" date="2022-01" db="EMBL/GenBank/DDBJ databases">
        <authorList>
            <person name="Yamashiro T."/>
            <person name="Shiraishi A."/>
            <person name="Satake H."/>
            <person name="Nakayama K."/>
        </authorList>
    </citation>
    <scope>NUCLEOTIDE SEQUENCE</scope>
</reference>
<accession>A0ABQ4Z229</accession>